<evidence type="ECO:0000313" key="1">
    <source>
        <dbReference type="EMBL" id="SEG68758.1"/>
    </source>
</evidence>
<dbReference type="AlphaFoldDB" id="A0A1H6C774"/>
<name>A0A1H6C774_9ACTN</name>
<evidence type="ECO:0000313" key="2">
    <source>
        <dbReference type="Proteomes" id="UP000236723"/>
    </source>
</evidence>
<accession>A0A1H6C774</accession>
<dbReference type="Proteomes" id="UP000236723">
    <property type="component" value="Unassembled WGS sequence"/>
</dbReference>
<keyword evidence="2" id="KW-1185">Reference proteome</keyword>
<sequence length="212" mass="23811">MGGDRRETLDGIRAKLELLRRVEAEHGFGVIIEGPRELERVPELPEGVTEVFGLFSRLGGDYFRFAQPEETAGPRAWAERHVDPYCPLGNPLGIGCERFGAPEDIECGSGIYLDLKDGDVYFCDGDDYVFAYENPVDIVETTELAPDIVTFFDFHVLGAGYPQLIESVIDRHGIPNRVPRSRRAHHDRRGRHRDGWMRLLLESGLVSSADVN</sequence>
<evidence type="ECO:0008006" key="3">
    <source>
        <dbReference type="Google" id="ProtNLM"/>
    </source>
</evidence>
<organism evidence="1 2">
    <name type="scientific">Thermomonospora echinospora</name>
    <dbReference type="NCBI Taxonomy" id="1992"/>
    <lineage>
        <taxon>Bacteria</taxon>
        <taxon>Bacillati</taxon>
        <taxon>Actinomycetota</taxon>
        <taxon>Actinomycetes</taxon>
        <taxon>Streptosporangiales</taxon>
        <taxon>Thermomonosporaceae</taxon>
        <taxon>Thermomonospora</taxon>
    </lineage>
</organism>
<proteinExistence type="predicted"/>
<reference evidence="2" key="1">
    <citation type="submission" date="2016-10" db="EMBL/GenBank/DDBJ databases">
        <authorList>
            <person name="Varghese N."/>
            <person name="Submissions S."/>
        </authorList>
    </citation>
    <scope>NUCLEOTIDE SEQUENCE [LARGE SCALE GENOMIC DNA]</scope>
    <source>
        <strain evidence="2">DSM 43163</strain>
    </source>
</reference>
<dbReference type="EMBL" id="FNVO01000009">
    <property type="protein sequence ID" value="SEG68758.1"/>
    <property type="molecule type" value="Genomic_DNA"/>
</dbReference>
<gene>
    <name evidence="1" type="ORF">SAMN04489712_10917</name>
</gene>
<protein>
    <recommendedName>
        <fullName evidence="3">SUKH-4 immunity protein</fullName>
    </recommendedName>
</protein>
<dbReference type="OrthoDB" id="3465414at2"/>
<dbReference type="RefSeq" id="WP_103939478.1">
    <property type="nucleotide sequence ID" value="NZ_FNVO01000009.1"/>
</dbReference>